<dbReference type="Gene3D" id="3.30.450.380">
    <property type="match status" value="1"/>
</dbReference>
<comment type="caution">
    <text evidence="3">The sequence shown here is derived from an EMBL/GenBank/DDBJ whole genome shotgun (WGS) entry which is preliminary data.</text>
</comment>
<dbReference type="InterPro" id="IPR050921">
    <property type="entry name" value="T4SS_GSP_E_ATPase"/>
</dbReference>
<feature type="domain" description="Bacterial type II secretion system protein E" evidence="2">
    <location>
        <begin position="53"/>
        <end position="330"/>
    </location>
</feature>
<dbReference type="GO" id="GO:0016887">
    <property type="term" value="F:ATP hydrolysis activity"/>
    <property type="evidence" value="ECO:0007669"/>
    <property type="project" value="InterPro"/>
</dbReference>
<dbReference type="CDD" id="cd01130">
    <property type="entry name" value="VirB11-like_ATPase"/>
    <property type="match status" value="1"/>
</dbReference>
<dbReference type="InterPro" id="IPR027417">
    <property type="entry name" value="P-loop_NTPase"/>
</dbReference>
<protein>
    <submittedName>
        <fullName evidence="3">Pilus assembly protein</fullName>
    </submittedName>
</protein>
<reference evidence="3 4" key="1">
    <citation type="submission" date="2017-10" db="EMBL/GenBank/DDBJ databases">
        <title>Resolving the taxonomy of Roseburia spp., Eubacterium rectale and Agathobacter spp. through phylogenomic analysis.</title>
        <authorList>
            <person name="Sheridan P.O."/>
            <person name="Walker A.W."/>
            <person name="Duncan S.H."/>
            <person name="Scott K.P."/>
            <person name="Toole P.W.O."/>
            <person name="Luis P."/>
            <person name="Flint H.J."/>
        </authorList>
    </citation>
    <scope>NUCLEOTIDE SEQUENCE [LARGE SCALE GENOMIC DNA]</scope>
    <source>
        <strain evidence="3 4">JK623</strain>
    </source>
</reference>
<dbReference type="PANTHER" id="PTHR30486">
    <property type="entry name" value="TWITCHING MOTILITY PROTEIN PILT"/>
    <property type="match status" value="1"/>
</dbReference>
<dbReference type="SUPFAM" id="SSF52540">
    <property type="entry name" value="P-loop containing nucleoside triphosphate hydrolases"/>
    <property type="match status" value="1"/>
</dbReference>
<evidence type="ECO:0000313" key="3">
    <source>
        <dbReference type="EMBL" id="PHU38708.1"/>
    </source>
</evidence>
<keyword evidence="4" id="KW-1185">Reference proteome</keyword>
<dbReference type="Proteomes" id="UP000224563">
    <property type="component" value="Unassembled WGS sequence"/>
</dbReference>
<sequence>MLNRLDVTRDFTDEEVREQITAVTRKQLSDRVLSLRERALIETSVFNSLRRLDVIQELVDDENVTEIMVNGANHIYYEQDGIIRKFQRHFASEEKLEDMIQRIVAAHNRVINLSSPIVDTRLENGSRVNIVLPPVSLGGATMTIRKFPKDVVTMQQLVQWGSISDEAADYLAEMVRRGKCILVTGGTGSGKTTMLNALSEFIPAQERVITIEDSAELQLNGIENLVRLETREANHQHVSEITIRDLIRTALRMRPDRIIVGECRGAEAFDMLQAMNTGHDGSMSTGHANSCKDMLSRLEMMVRMGMDLPLAAIRSQIASGIHLIVHVSRMPDHSRKVIEIAKLNGIEDEQIVLKTLFRWEDASLKQIQKDLK</sequence>
<dbReference type="EMBL" id="PDYG01000004">
    <property type="protein sequence ID" value="PHU38708.1"/>
    <property type="molecule type" value="Genomic_DNA"/>
</dbReference>
<dbReference type="PANTHER" id="PTHR30486:SF15">
    <property type="entry name" value="TYPE II_IV SECRETION SYSTEM ATPASE"/>
    <property type="match status" value="1"/>
</dbReference>
<dbReference type="Gene3D" id="3.40.50.300">
    <property type="entry name" value="P-loop containing nucleotide triphosphate hydrolases"/>
    <property type="match status" value="1"/>
</dbReference>
<evidence type="ECO:0000259" key="2">
    <source>
        <dbReference type="Pfam" id="PF00437"/>
    </source>
</evidence>
<organism evidence="3 4">
    <name type="scientific">Agathobacter ruminis</name>
    <dbReference type="NCBI Taxonomy" id="1712665"/>
    <lineage>
        <taxon>Bacteria</taxon>
        <taxon>Bacillati</taxon>
        <taxon>Bacillota</taxon>
        <taxon>Clostridia</taxon>
        <taxon>Lachnospirales</taxon>
        <taxon>Lachnospiraceae</taxon>
        <taxon>Agathobacter</taxon>
    </lineage>
</organism>
<evidence type="ECO:0000256" key="1">
    <source>
        <dbReference type="ARBA" id="ARBA00006611"/>
    </source>
</evidence>
<reference evidence="3 4" key="2">
    <citation type="submission" date="2017-10" db="EMBL/GenBank/DDBJ databases">
        <authorList>
            <person name="Banno H."/>
            <person name="Chua N.-H."/>
        </authorList>
    </citation>
    <scope>NUCLEOTIDE SEQUENCE [LARGE SCALE GENOMIC DNA]</scope>
    <source>
        <strain evidence="3 4">JK623</strain>
    </source>
</reference>
<dbReference type="Pfam" id="PF00437">
    <property type="entry name" value="T2SSE"/>
    <property type="match status" value="1"/>
</dbReference>
<proteinExistence type="inferred from homology"/>
<name>A0A2G3E607_9FIRM</name>
<evidence type="ECO:0000313" key="4">
    <source>
        <dbReference type="Proteomes" id="UP000224563"/>
    </source>
</evidence>
<accession>A0A2G3E607</accession>
<gene>
    <name evidence="3" type="ORF">CSX02_01645</name>
</gene>
<dbReference type="InterPro" id="IPR001482">
    <property type="entry name" value="T2SS/T4SS_dom"/>
</dbReference>
<comment type="similarity">
    <text evidence="1">Belongs to the GSP E family.</text>
</comment>
<dbReference type="AlphaFoldDB" id="A0A2G3E607"/>